<keyword evidence="1" id="KW-0732">Signal</keyword>
<feature type="chain" id="PRO_5011751331" evidence="1">
    <location>
        <begin position="20"/>
        <end position="199"/>
    </location>
</feature>
<name>A0A1I6KXP9_9SPHN</name>
<proteinExistence type="predicted"/>
<protein>
    <submittedName>
        <fullName evidence="2">Uncharacterized protein</fullName>
    </submittedName>
</protein>
<sequence length="199" mass="21131">MIRTVTAAALIALATPAIAGNTLVPAGVPAAVAKSTLTVTPAAEWNRLGARPGRAAETWTLDGDTLNDLTFYGGIETGQPIVREVSRKSKPLPHFSSTMLPTDLPALLEASYRISLDTPLVEIGTVEPTTFAGASGVHFTYSFTNPADDVRRRGEAWAAVIDRRLYMASFEAPALHFFDAGIEGARKVVATAKLVPQGR</sequence>
<organism evidence="2 3">
    <name type="scientific">Sphingomonas jatrophae</name>
    <dbReference type="NCBI Taxonomy" id="1166337"/>
    <lineage>
        <taxon>Bacteria</taxon>
        <taxon>Pseudomonadati</taxon>
        <taxon>Pseudomonadota</taxon>
        <taxon>Alphaproteobacteria</taxon>
        <taxon>Sphingomonadales</taxon>
        <taxon>Sphingomonadaceae</taxon>
        <taxon>Sphingomonas</taxon>
    </lineage>
</organism>
<evidence type="ECO:0000313" key="2">
    <source>
        <dbReference type="EMBL" id="SFR95981.1"/>
    </source>
</evidence>
<dbReference type="RefSeq" id="WP_242653424.1">
    <property type="nucleotide sequence ID" value="NZ_FOZG01000002.1"/>
</dbReference>
<dbReference type="EMBL" id="FOZG01000002">
    <property type="protein sequence ID" value="SFR95981.1"/>
    <property type="molecule type" value="Genomic_DNA"/>
</dbReference>
<dbReference type="STRING" id="1166337.SAMN05192580_1896"/>
<evidence type="ECO:0000256" key="1">
    <source>
        <dbReference type="SAM" id="SignalP"/>
    </source>
</evidence>
<gene>
    <name evidence="2" type="ORF">SAMN05192580_1896</name>
</gene>
<feature type="signal peptide" evidence="1">
    <location>
        <begin position="1"/>
        <end position="19"/>
    </location>
</feature>
<accession>A0A1I6KXP9</accession>
<dbReference type="Proteomes" id="UP000198824">
    <property type="component" value="Unassembled WGS sequence"/>
</dbReference>
<dbReference type="AlphaFoldDB" id="A0A1I6KXP9"/>
<evidence type="ECO:0000313" key="3">
    <source>
        <dbReference type="Proteomes" id="UP000198824"/>
    </source>
</evidence>
<reference evidence="2 3" key="1">
    <citation type="submission" date="2016-10" db="EMBL/GenBank/DDBJ databases">
        <authorList>
            <person name="de Groot N.N."/>
        </authorList>
    </citation>
    <scope>NUCLEOTIDE SEQUENCE [LARGE SCALE GENOMIC DNA]</scope>
    <source>
        <strain evidence="2 3">S5-249</strain>
    </source>
</reference>
<keyword evidence="3" id="KW-1185">Reference proteome</keyword>